<dbReference type="OrthoDB" id="2380880at2"/>
<feature type="transmembrane region" description="Helical" evidence="1">
    <location>
        <begin position="54"/>
        <end position="73"/>
    </location>
</feature>
<dbReference type="AlphaFoldDB" id="W4QNG1"/>
<name>W4QNG1_HALA3</name>
<keyword evidence="1" id="KW-0472">Membrane</keyword>
<evidence type="ECO:0000313" key="2">
    <source>
        <dbReference type="EMBL" id="GAE33412.1"/>
    </source>
</evidence>
<dbReference type="eggNOG" id="ENOG50332M1">
    <property type="taxonomic scope" value="Bacteria"/>
</dbReference>
<feature type="transmembrane region" description="Helical" evidence="1">
    <location>
        <begin position="79"/>
        <end position="97"/>
    </location>
</feature>
<dbReference type="RefSeq" id="WP_035661514.1">
    <property type="nucleotide sequence ID" value="NZ_BAUV01000002.1"/>
</dbReference>
<accession>W4QNG1</accession>
<protein>
    <submittedName>
        <fullName evidence="2">Uncharacterized protein</fullName>
    </submittedName>
</protein>
<dbReference type="STRING" id="1236973.JCM9157_411"/>
<feature type="transmembrane region" description="Helical" evidence="1">
    <location>
        <begin position="104"/>
        <end position="128"/>
    </location>
</feature>
<keyword evidence="1" id="KW-1133">Transmembrane helix</keyword>
<comment type="caution">
    <text evidence="2">The sequence shown here is derived from an EMBL/GenBank/DDBJ whole genome shotgun (WGS) entry which is preliminary data.</text>
</comment>
<dbReference type="EMBL" id="BAUV01000002">
    <property type="protein sequence ID" value="GAE33412.1"/>
    <property type="molecule type" value="Genomic_DNA"/>
</dbReference>
<keyword evidence="1" id="KW-0812">Transmembrane</keyword>
<reference evidence="2 3" key="1">
    <citation type="journal article" date="2014" name="Genome Announc.">
        <title>Draft Genome Sequences of Three Alkaliphilic Bacillus Strains, Bacillus wakoensis JCM 9140T, Bacillus akibai JCM 9157T, and Bacillus hemicellulosilyticus JCM 9152T.</title>
        <authorList>
            <person name="Yuki M."/>
            <person name="Oshima K."/>
            <person name="Suda W."/>
            <person name="Oshida Y."/>
            <person name="Kitamura K."/>
            <person name="Iida T."/>
            <person name="Hattori M."/>
            <person name="Ohkuma M."/>
        </authorList>
    </citation>
    <scope>NUCLEOTIDE SEQUENCE [LARGE SCALE GENOMIC DNA]</scope>
    <source>
        <strain evidence="2 3">JCM 9157</strain>
    </source>
</reference>
<feature type="transmembrane region" description="Helical" evidence="1">
    <location>
        <begin position="134"/>
        <end position="151"/>
    </location>
</feature>
<proteinExistence type="predicted"/>
<evidence type="ECO:0000256" key="1">
    <source>
        <dbReference type="SAM" id="Phobius"/>
    </source>
</evidence>
<gene>
    <name evidence="2" type="ORF">JCM9157_411</name>
</gene>
<evidence type="ECO:0000313" key="3">
    <source>
        <dbReference type="Proteomes" id="UP000018896"/>
    </source>
</evidence>
<organism evidence="2 3">
    <name type="scientific">Halalkalibacter akibai (strain ATCC 43226 / DSM 21942 / CIP 109018 / JCM 9157 / 1139)</name>
    <name type="common">Bacillus akibai</name>
    <dbReference type="NCBI Taxonomy" id="1236973"/>
    <lineage>
        <taxon>Bacteria</taxon>
        <taxon>Bacillati</taxon>
        <taxon>Bacillota</taxon>
        <taxon>Bacilli</taxon>
        <taxon>Bacillales</taxon>
        <taxon>Bacillaceae</taxon>
        <taxon>Halalkalibacter</taxon>
    </lineage>
</organism>
<dbReference type="Proteomes" id="UP000018896">
    <property type="component" value="Unassembled WGS sequence"/>
</dbReference>
<keyword evidence="3" id="KW-1185">Reference proteome</keyword>
<feature type="transmembrane region" description="Helical" evidence="1">
    <location>
        <begin position="158"/>
        <end position="175"/>
    </location>
</feature>
<sequence length="176" mass="20431">MDKQRKEIILKEIKYWKETKLLPEKYCDFLITLYTEGDQADNESSIKKNSPLQAILIFLCIQAMFLLAILVIYFTDFSIVLQMGIVVFIAMTIIIIARKTSNELLFSLYCMNAAFIIFLLTIHIVLLFANNSTVSLIVAILAHCLVWFYIGWKWSIRFFTIAAVLTLLFLVIFLLR</sequence>